<proteinExistence type="predicted"/>
<reference evidence="2 3" key="1">
    <citation type="submission" date="2020-12" db="EMBL/GenBank/DDBJ databases">
        <title>Concerted genomic and epigenomic changes stabilize Arabidopsis allopolyploids.</title>
        <authorList>
            <person name="Chen Z."/>
        </authorList>
    </citation>
    <scope>NUCLEOTIDE SEQUENCE [LARGE SCALE GENOMIC DNA]</scope>
    <source>
        <strain evidence="2">Allo738</strain>
        <tissue evidence="2">Leaf</tissue>
    </source>
</reference>
<protein>
    <submittedName>
        <fullName evidence="2">Uncharacterized protein</fullName>
    </submittedName>
</protein>
<sequence>MVKFLKAAALDVAKTLFSIVIDIVIDSMSFFIDAYDLFCFSLISKLFGRFYFPNQLLVPIIRSELIPDSIKKQKVNKFVDSIFECFRKATVQIKRFYKWCVYIIYRLFNYLVVLIFKLDVCVILVCMLIYK</sequence>
<gene>
    <name evidence="2" type="ORF">ISN45_Aa01g001200</name>
</gene>
<evidence type="ECO:0000313" key="2">
    <source>
        <dbReference type="EMBL" id="KAG7591049.1"/>
    </source>
</evidence>
<keyword evidence="1" id="KW-0812">Transmembrane</keyword>
<accession>A0A8T2BWT7</accession>
<feature type="transmembrane region" description="Helical" evidence="1">
    <location>
        <begin position="107"/>
        <end position="130"/>
    </location>
</feature>
<comment type="caution">
    <text evidence="2">The sequence shown here is derived from an EMBL/GenBank/DDBJ whole genome shotgun (WGS) entry which is preliminary data.</text>
</comment>
<dbReference type="Proteomes" id="UP000694240">
    <property type="component" value="Chromosome 6"/>
</dbReference>
<dbReference type="EMBL" id="JAEFBK010000006">
    <property type="protein sequence ID" value="KAG7591049.1"/>
    <property type="molecule type" value="Genomic_DNA"/>
</dbReference>
<keyword evidence="3" id="KW-1185">Reference proteome</keyword>
<name>A0A8T2BWT7_9BRAS</name>
<keyword evidence="1" id="KW-0472">Membrane</keyword>
<dbReference type="AlphaFoldDB" id="A0A8T2BWT7"/>
<evidence type="ECO:0000256" key="1">
    <source>
        <dbReference type="SAM" id="Phobius"/>
    </source>
</evidence>
<organism evidence="2 3">
    <name type="scientific">Arabidopsis thaliana x Arabidopsis arenosa</name>
    <dbReference type="NCBI Taxonomy" id="1240361"/>
    <lineage>
        <taxon>Eukaryota</taxon>
        <taxon>Viridiplantae</taxon>
        <taxon>Streptophyta</taxon>
        <taxon>Embryophyta</taxon>
        <taxon>Tracheophyta</taxon>
        <taxon>Spermatophyta</taxon>
        <taxon>Magnoliopsida</taxon>
        <taxon>eudicotyledons</taxon>
        <taxon>Gunneridae</taxon>
        <taxon>Pentapetalae</taxon>
        <taxon>rosids</taxon>
        <taxon>malvids</taxon>
        <taxon>Brassicales</taxon>
        <taxon>Brassicaceae</taxon>
        <taxon>Camelineae</taxon>
        <taxon>Arabidopsis</taxon>
    </lineage>
</organism>
<keyword evidence="1" id="KW-1133">Transmembrane helix</keyword>
<evidence type="ECO:0000313" key="3">
    <source>
        <dbReference type="Proteomes" id="UP000694240"/>
    </source>
</evidence>